<feature type="signal peptide" evidence="1">
    <location>
        <begin position="1"/>
        <end position="21"/>
    </location>
</feature>
<feature type="chain" id="PRO_5015774713" evidence="1">
    <location>
        <begin position="22"/>
        <end position="486"/>
    </location>
</feature>
<dbReference type="NCBIfam" id="TIGR02595">
    <property type="entry name" value="PEP_CTERM"/>
    <property type="match status" value="1"/>
</dbReference>
<evidence type="ECO:0000313" key="4">
    <source>
        <dbReference type="EMBL" id="PVX27960.1"/>
    </source>
</evidence>
<feature type="domain" description="Ice-binding protein C-terminal" evidence="2">
    <location>
        <begin position="456"/>
        <end position="480"/>
    </location>
</feature>
<evidence type="ECO:0000259" key="2">
    <source>
        <dbReference type="Pfam" id="PF07589"/>
    </source>
</evidence>
<dbReference type="InterPro" id="IPR011044">
    <property type="entry name" value="Quino_amine_DH_bsu"/>
</dbReference>
<proteinExistence type="predicted"/>
<sequence>MLRKYAFGLALSCAAILPAHAQLVLLAQGRLTGSAAGAGRDLSGLGYTLENGLPANVLGGIGSGLSYAGGNTFLAVPDRGPNATAYNPAVDDTTSFISRFHTLSMTLTASAGGALPFTLTPQLTKTTLLYSPTALTYGSGAGLGTRSDGSPLGSGAPMVNGAGKYYFSGRSDNFGAGTSGNPADGRFDPEAIRVSNDGKSVFISDEYGPYVRQFDRATGALIKTFPLPGKLYATTLSPQGDVEISGNTSGRVANKGMEGLAITPDGKTLVGILQAPLAQDAAISASNKMVRIVTIDIATGTTHEYGYKLTTGSGVSEIVAVNDHQFLVDERDGKGLGDGSNAKVKQLFLIDLKNATDITGLTGAAAASKAVAKGAAPFLDLVAELTGRGVDKAAIPAKIEGVSFGQDVVYNGQTLHTLYIANDNDFVPGTAGANQFYVFGVSDAALAGYVAQSVSAVPEPRSWALLIAGIGLIGGALRRRRPRAIA</sequence>
<name>A0A2U0S9E9_9SPHN</name>
<evidence type="ECO:0000313" key="5">
    <source>
        <dbReference type="Proteomes" id="UP000245890"/>
    </source>
</evidence>
<dbReference type="Pfam" id="PF13449">
    <property type="entry name" value="Phytase-like"/>
    <property type="match status" value="1"/>
</dbReference>
<dbReference type="InterPro" id="IPR013424">
    <property type="entry name" value="Ice-binding_C"/>
</dbReference>
<dbReference type="AlphaFoldDB" id="A0A2U0S9E9"/>
<accession>A0A2U0S9E9</accession>
<keyword evidence="5" id="KW-1185">Reference proteome</keyword>
<comment type="caution">
    <text evidence="4">The sequence shown here is derived from an EMBL/GenBank/DDBJ whole genome shotgun (WGS) entry which is preliminary data.</text>
</comment>
<dbReference type="PANTHER" id="PTHR37957">
    <property type="entry name" value="BLR7070 PROTEIN"/>
    <property type="match status" value="1"/>
</dbReference>
<dbReference type="InterPro" id="IPR015943">
    <property type="entry name" value="WD40/YVTN_repeat-like_dom_sf"/>
</dbReference>
<dbReference type="SUPFAM" id="SSF50969">
    <property type="entry name" value="YVTN repeat-like/Quinoprotein amine dehydrogenase"/>
    <property type="match status" value="1"/>
</dbReference>
<dbReference type="InterPro" id="IPR027372">
    <property type="entry name" value="Phytase-like_dom"/>
</dbReference>
<organism evidence="4 5">
    <name type="scientific">Sphingomonas pokkalii</name>
    <dbReference type="NCBI Taxonomy" id="2175090"/>
    <lineage>
        <taxon>Bacteria</taxon>
        <taxon>Pseudomonadati</taxon>
        <taxon>Pseudomonadota</taxon>
        <taxon>Alphaproteobacteria</taxon>
        <taxon>Sphingomonadales</taxon>
        <taxon>Sphingomonadaceae</taxon>
        <taxon>Sphingomonas</taxon>
    </lineage>
</organism>
<keyword evidence="1" id="KW-0732">Signal</keyword>
<keyword evidence="4" id="KW-0670">Pyruvate</keyword>
<evidence type="ECO:0000259" key="3">
    <source>
        <dbReference type="Pfam" id="PF13449"/>
    </source>
</evidence>
<protein>
    <submittedName>
        <fullName evidence="4">Pyruvate-binding protein</fullName>
    </submittedName>
</protein>
<dbReference type="Pfam" id="PF07589">
    <property type="entry name" value="PEP-CTERM"/>
    <property type="match status" value="1"/>
</dbReference>
<gene>
    <name evidence="4" type="ORF">DD559_00180</name>
</gene>
<dbReference type="Gene3D" id="2.130.10.10">
    <property type="entry name" value="YVTN repeat-like/Quinoprotein amine dehydrogenase"/>
    <property type="match status" value="1"/>
</dbReference>
<dbReference type="OrthoDB" id="9795869at2"/>
<reference evidence="4 5" key="1">
    <citation type="submission" date="2018-05" db="EMBL/GenBank/DDBJ databases">
        <title>Description of Sphingomonas pokkalii sp nov, isolated from the rhizosphere of saline tolerant pokkali rice and its draft genome analysis.</title>
        <authorList>
            <person name="Menon R."/>
            <person name="Kumari S."/>
            <person name="Rameshkumar N."/>
        </authorList>
    </citation>
    <scope>NUCLEOTIDE SEQUENCE [LARGE SCALE GENOMIC DNA]</scope>
    <source>
        <strain evidence="4 5">L3B27</strain>
    </source>
</reference>
<feature type="domain" description="Phytase-like" evidence="3">
    <location>
        <begin position="58"/>
        <end position="426"/>
    </location>
</feature>
<evidence type="ECO:0000256" key="1">
    <source>
        <dbReference type="SAM" id="SignalP"/>
    </source>
</evidence>
<dbReference type="NCBIfam" id="NF035944">
    <property type="entry name" value="PEPxxWA-CTERM"/>
    <property type="match status" value="1"/>
</dbReference>
<dbReference type="EMBL" id="QENQ01000001">
    <property type="protein sequence ID" value="PVX27960.1"/>
    <property type="molecule type" value="Genomic_DNA"/>
</dbReference>
<dbReference type="PANTHER" id="PTHR37957:SF1">
    <property type="entry name" value="PHYTASE-LIKE DOMAIN-CONTAINING PROTEIN"/>
    <property type="match status" value="1"/>
</dbReference>
<dbReference type="Proteomes" id="UP000245890">
    <property type="component" value="Unassembled WGS sequence"/>
</dbReference>